<accession>A0A0F3NC00</accession>
<dbReference type="Proteomes" id="UP000033546">
    <property type="component" value="Unassembled WGS sequence"/>
</dbReference>
<proteinExistence type="predicted"/>
<dbReference type="EMBL" id="LANU01000002">
    <property type="protein sequence ID" value="KJV65593.1"/>
    <property type="molecule type" value="Genomic_DNA"/>
</dbReference>
<gene>
    <name evidence="1" type="ORF">EMUCRT_0538</name>
</gene>
<protein>
    <submittedName>
        <fullName evidence="1">Uncharacterized protein</fullName>
    </submittedName>
</protein>
<evidence type="ECO:0000313" key="2">
    <source>
        <dbReference type="Proteomes" id="UP000033546"/>
    </source>
</evidence>
<evidence type="ECO:0000313" key="1">
    <source>
        <dbReference type="EMBL" id="KJV65593.1"/>
    </source>
</evidence>
<sequence length="194" mass="22273">MAAKEEVLGDFRIALEESSPQCDKNLLQVTYAMNCMLDRFQGWKDAHPKCHIIDYGIYNMCCAILLSRAINMYQDNKKLTSAEEHQLEKLGILRETSNKCTENVIRYDISQLVKHASDCFRYVNTTSKEGINTLYYIEQTFKLFKSGMQAIEKQEAAGHEQVSIMKTRTPLLVKTGDDTQFPQVYPVISRELTV</sequence>
<name>A0A0F3NC00_9RICK</name>
<organism evidence="1 2">
    <name type="scientific">Ehrlichia cf. muris str. EmCRT</name>
    <dbReference type="NCBI Taxonomy" id="1359167"/>
    <lineage>
        <taxon>Bacteria</taxon>
        <taxon>Pseudomonadati</taxon>
        <taxon>Pseudomonadota</taxon>
        <taxon>Alphaproteobacteria</taxon>
        <taxon>Rickettsiales</taxon>
        <taxon>Anaplasmataceae</taxon>
        <taxon>Ehrlichia</taxon>
    </lineage>
</organism>
<dbReference type="RefSeq" id="WP_045804869.1">
    <property type="nucleotide sequence ID" value="NZ_LANU01000002.1"/>
</dbReference>
<dbReference type="AlphaFoldDB" id="A0A0F3NC00"/>
<dbReference type="PATRIC" id="fig|1359167.3.peg.524"/>
<comment type="caution">
    <text evidence="1">The sequence shown here is derived from an EMBL/GenBank/DDBJ whole genome shotgun (WGS) entry which is preliminary data.</text>
</comment>
<reference evidence="1 2" key="1">
    <citation type="submission" date="2015-02" db="EMBL/GenBank/DDBJ databases">
        <title>Genome Sequencing of Rickettsiales.</title>
        <authorList>
            <person name="Daugherty S.C."/>
            <person name="Su Q."/>
            <person name="Abolude K."/>
            <person name="Beier-Sexton M."/>
            <person name="Carlyon J.A."/>
            <person name="Carter R."/>
            <person name="Day N.P."/>
            <person name="Dumler S.J."/>
            <person name="Dyachenko V."/>
            <person name="Godinez A."/>
            <person name="Kurtti T.J."/>
            <person name="Lichay M."/>
            <person name="Mullins K.E."/>
            <person name="Ott S."/>
            <person name="Pappas-Brown V."/>
            <person name="Paris D.H."/>
            <person name="Patel P."/>
            <person name="Richards A.L."/>
            <person name="Sadzewicz L."/>
            <person name="Sears K."/>
            <person name="Seidman D."/>
            <person name="Sengamalay N."/>
            <person name="Stenos J."/>
            <person name="Tallon L.J."/>
            <person name="Vincent G."/>
            <person name="Fraser C.M."/>
            <person name="Munderloh U."/>
            <person name="Dunning-Hotopp J.C."/>
        </authorList>
    </citation>
    <scope>NUCLEOTIDE SEQUENCE [LARGE SCALE GENOMIC DNA]</scope>
    <source>
        <strain evidence="1 2">EmCRT</strain>
    </source>
</reference>